<dbReference type="Proteomes" id="UP000224003">
    <property type="component" value="Unassembled WGS sequence"/>
</dbReference>
<name>A0A9X6ZPL4_BACTU</name>
<evidence type="ECO:0000313" key="1">
    <source>
        <dbReference type="EMBL" id="PFJ24621.1"/>
    </source>
</evidence>
<reference evidence="1 2" key="1">
    <citation type="submission" date="2017-09" db="EMBL/GenBank/DDBJ databases">
        <title>Large-scale bioinformatics analysis of Bacillus genomes uncovers conserved roles of natural products in bacterial physiology.</title>
        <authorList>
            <consortium name="Agbiome Team Llc"/>
            <person name="Bleich R.M."/>
            <person name="Grubbs K.J."/>
            <person name="Santa Maria K.C."/>
            <person name="Allen S.E."/>
            <person name="Farag S."/>
            <person name="Shank E.A."/>
            <person name="Bowers A."/>
        </authorList>
    </citation>
    <scope>NUCLEOTIDE SEQUENCE [LARGE SCALE GENOMIC DNA]</scope>
    <source>
        <strain evidence="1 2">AFS085496</strain>
    </source>
</reference>
<dbReference type="EMBL" id="NUVX01000130">
    <property type="protein sequence ID" value="PFJ24621.1"/>
    <property type="molecule type" value="Genomic_DNA"/>
</dbReference>
<gene>
    <name evidence="1" type="ORF">COJ15_36405</name>
</gene>
<sequence>MEVNQAEKIKEFWDWFKQNELKLYNTLTDYYSNQSKVNSPNKSPFFDKLSVRLKRVNTNLAYEFFLNPDDNHKFEFYISAGGVKSAFPIVFDMVKNAPDSSQFKFVPFKSPHKNLEQLKTMALGYGDSRLNFKDIYFKKQEVFDDGMSLQIFIKDYNGRLMENLEKIFYILDKVIGEYDVATLVKNIEIQKLTSKMGLQPLFKLPIVMQNFKKEKNIPNVLDLVSLGE</sequence>
<protein>
    <submittedName>
        <fullName evidence="1">Uncharacterized protein</fullName>
    </submittedName>
</protein>
<organism evidence="1 2">
    <name type="scientific">Bacillus thuringiensis</name>
    <dbReference type="NCBI Taxonomy" id="1428"/>
    <lineage>
        <taxon>Bacteria</taxon>
        <taxon>Bacillati</taxon>
        <taxon>Bacillota</taxon>
        <taxon>Bacilli</taxon>
        <taxon>Bacillales</taxon>
        <taxon>Bacillaceae</taxon>
        <taxon>Bacillus</taxon>
        <taxon>Bacillus cereus group</taxon>
    </lineage>
</organism>
<comment type="caution">
    <text evidence="1">The sequence shown here is derived from an EMBL/GenBank/DDBJ whole genome shotgun (WGS) entry which is preliminary data.</text>
</comment>
<dbReference type="RefSeq" id="WP_098517946.1">
    <property type="nucleotide sequence ID" value="NZ_NUVX01000130.1"/>
</dbReference>
<proteinExistence type="predicted"/>
<evidence type="ECO:0000313" key="2">
    <source>
        <dbReference type="Proteomes" id="UP000224003"/>
    </source>
</evidence>
<accession>A0A9X6ZPL4</accession>
<dbReference type="AlphaFoldDB" id="A0A9X6ZPL4"/>